<comment type="caution">
    <text evidence="1">The sequence shown here is derived from an EMBL/GenBank/DDBJ whole genome shotgun (WGS) entry which is preliminary data.</text>
</comment>
<sequence length="416" mass="47355">MIHYNTIYSYISIVLITMSLLSCKQENSNEMVYSKFAEIHSSTIYISKDKQQEFAVFVHPENDNGYITVHDVKANTDFILKRIASSDGITYKSEDDYTLWTKGSEFSWSKDGNLITSGHLKTAEIEIEKTEEISKFNSANYGNYVSSDYDKKDDGYDWTAVMVKPIDDFKSKITIRSRADKKSGTCTFDAIVNVMNSNTLKVTENNTIILFSFNNQSVTISTDPETESDALMYFCSGGANLVGNYNKLQGDLDTIQMDKTGYFKSLTYNDIIYNIEEKEGLLSVHPIGLDFEYSDVYPVHGEIINVEIDDLNNDMFPEILVYTTSGTDKRGDVFGFSVNNEKSISKITVAKTSELKEANSGYYGHDEYAMVEGTFIQRFPIYENNQYTGKTRQIQYKLEDTETLLKHLVLDKVVEY</sequence>
<evidence type="ECO:0000313" key="1">
    <source>
        <dbReference type="EMBL" id="MBP1841155.1"/>
    </source>
</evidence>
<dbReference type="Proteomes" id="UP001231587">
    <property type="component" value="Unassembled WGS sequence"/>
</dbReference>
<dbReference type="EMBL" id="JAUSUU010000009">
    <property type="protein sequence ID" value="MDQ0336425.1"/>
    <property type="molecule type" value="Genomic_DNA"/>
</dbReference>
<keyword evidence="4" id="KW-1185">Reference proteome</keyword>
<name>A0A9X0YLB9_9FLAO</name>
<evidence type="ECO:0000313" key="3">
    <source>
        <dbReference type="Proteomes" id="UP001138672"/>
    </source>
</evidence>
<evidence type="ECO:0008006" key="5">
    <source>
        <dbReference type="Google" id="ProtNLM"/>
    </source>
</evidence>
<evidence type="ECO:0000313" key="4">
    <source>
        <dbReference type="Proteomes" id="UP001231587"/>
    </source>
</evidence>
<dbReference type="RefSeq" id="WP_157486295.1">
    <property type="nucleotide sequence ID" value="NZ_JAGGJQ010000009.1"/>
</dbReference>
<organism evidence="1 3">
    <name type="scientific">Formosa algae</name>
    <dbReference type="NCBI Taxonomy" id="225843"/>
    <lineage>
        <taxon>Bacteria</taxon>
        <taxon>Pseudomonadati</taxon>
        <taxon>Bacteroidota</taxon>
        <taxon>Flavobacteriia</taxon>
        <taxon>Flavobacteriales</taxon>
        <taxon>Flavobacteriaceae</taxon>
        <taxon>Formosa</taxon>
    </lineage>
</organism>
<proteinExistence type="predicted"/>
<gene>
    <name evidence="1" type="ORF">J2Z56_003087</name>
    <name evidence="2" type="ORF">J2Z57_002879</name>
</gene>
<dbReference type="Proteomes" id="UP001138672">
    <property type="component" value="Unassembled WGS sequence"/>
</dbReference>
<dbReference type="EMBL" id="JAGGJQ010000009">
    <property type="protein sequence ID" value="MBP1841155.1"/>
    <property type="molecule type" value="Genomic_DNA"/>
</dbReference>
<accession>A0A9X0YLB9</accession>
<evidence type="ECO:0000313" key="2">
    <source>
        <dbReference type="EMBL" id="MDQ0336425.1"/>
    </source>
</evidence>
<reference evidence="1" key="1">
    <citation type="submission" date="2021-03" db="EMBL/GenBank/DDBJ databases">
        <title>Genomic Encyclopedia of Type Strains, Phase IV (KMG-IV): sequencing the most valuable type-strain genomes for metagenomic binning, comparative biology and taxonomic classification.</title>
        <authorList>
            <person name="Goeker M."/>
        </authorList>
    </citation>
    <scope>NUCLEOTIDE SEQUENCE</scope>
    <source>
        <strain evidence="1">DSM 15523</strain>
        <strain evidence="2 4">DSM 16476</strain>
    </source>
</reference>
<dbReference type="AlphaFoldDB" id="A0A9X0YLB9"/>
<protein>
    <recommendedName>
        <fullName evidence="5">C-type lysozyme inhibitor domain-containing protein</fullName>
    </recommendedName>
</protein>
<dbReference type="OrthoDB" id="946181at2"/>